<feature type="transmembrane region" description="Helical" evidence="2">
    <location>
        <begin position="67"/>
        <end position="90"/>
    </location>
</feature>
<dbReference type="AlphaFoldDB" id="A0A517NRW3"/>
<evidence type="ECO:0000259" key="3">
    <source>
        <dbReference type="Pfam" id="PF03703"/>
    </source>
</evidence>
<proteinExistence type="predicted"/>
<sequence>MPVKEMPESPSPVLSATDNSGFNPTNQRTMSATDSDHGLTIDEDHQTVREEKTVYVASPSMFRNHPIAFVLTCVLCLVGVGLPFMLAWWIRSKSTELTVTDLRTRLHRGWLSRSITEVWHRDVRNVQLHQSFIQRIFDVGRIGVSSAGQDGIEIDVSGLRNPDQIKGIIDEHRAIAKDA</sequence>
<keyword evidence="2" id="KW-0472">Membrane</keyword>
<keyword evidence="2" id="KW-0812">Transmembrane</keyword>
<evidence type="ECO:0000256" key="2">
    <source>
        <dbReference type="SAM" id="Phobius"/>
    </source>
</evidence>
<dbReference type="Pfam" id="PF03703">
    <property type="entry name" value="bPH_2"/>
    <property type="match status" value="1"/>
</dbReference>
<feature type="compositionally biased region" description="Polar residues" evidence="1">
    <location>
        <begin position="12"/>
        <end position="33"/>
    </location>
</feature>
<dbReference type="EMBL" id="CP036526">
    <property type="protein sequence ID" value="QDT09884.1"/>
    <property type="molecule type" value="Genomic_DNA"/>
</dbReference>
<dbReference type="Proteomes" id="UP000319817">
    <property type="component" value="Chromosome"/>
</dbReference>
<organism evidence="4 5">
    <name type="scientific">Stieleria marina</name>
    <dbReference type="NCBI Taxonomy" id="1930275"/>
    <lineage>
        <taxon>Bacteria</taxon>
        <taxon>Pseudomonadati</taxon>
        <taxon>Planctomycetota</taxon>
        <taxon>Planctomycetia</taxon>
        <taxon>Pirellulales</taxon>
        <taxon>Pirellulaceae</taxon>
        <taxon>Stieleria</taxon>
    </lineage>
</organism>
<accession>A0A517NRW3</accession>
<evidence type="ECO:0000313" key="4">
    <source>
        <dbReference type="EMBL" id="QDT09884.1"/>
    </source>
</evidence>
<dbReference type="RefSeq" id="WP_145417448.1">
    <property type="nucleotide sequence ID" value="NZ_CP036526.1"/>
</dbReference>
<feature type="region of interest" description="Disordered" evidence="1">
    <location>
        <begin position="1"/>
        <end position="38"/>
    </location>
</feature>
<dbReference type="PANTHER" id="PTHR37938">
    <property type="entry name" value="BLL0215 PROTEIN"/>
    <property type="match status" value="1"/>
</dbReference>
<keyword evidence="2" id="KW-1133">Transmembrane helix</keyword>
<reference evidence="4 5" key="1">
    <citation type="submission" date="2019-02" db="EMBL/GenBank/DDBJ databases">
        <title>Deep-cultivation of Planctomycetes and their phenomic and genomic characterization uncovers novel biology.</title>
        <authorList>
            <person name="Wiegand S."/>
            <person name="Jogler M."/>
            <person name="Boedeker C."/>
            <person name="Pinto D."/>
            <person name="Vollmers J."/>
            <person name="Rivas-Marin E."/>
            <person name="Kohn T."/>
            <person name="Peeters S.H."/>
            <person name="Heuer A."/>
            <person name="Rast P."/>
            <person name="Oberbeckmann S."/>
            <person name="Bunk B."/>
            <person name="Jeske O."/>
            <person name="Meyerdierks A."/>
            <person name="Storesund J.E."/>
            <person name="Kallscheuer N."/>
            <person name="Luecker S."/>
            <person name="Lage O.M."/>
            <person name="Pohl T."/>
            <person name="Merkel B.J."/>
            <person name="Hornburger P."/>
            <person name="Mueller R.-W."/>
            <person name="Bruemmer F."/>
            <person name="Labrenz M."/>
            <person name="Spormann A.M."/>
            <person name="Op den Camp H."/>
            <person name="Overmann J."/>
            <person name="Amann R."/>
            <person name="Jetten M.S.M."/>
            <person name="Mascher T."/>
            <person name="Medema M.H."/>
            <person name="Devos D.P."/>
            <person name="Kaster A.-K."/>
            <person name="Ovreas L."/>
            <person name="Rohde M."/>
            <person name="Galperin M.Y."/>
            <person name="Jogler C."/>
        </authorList>
    </citation>
    <scope>NUCLEOTIDE SEQUENCE [LARGE SCALE GENOMIC DNA]</scope>
    <source>
        <strain evidence="4 5">K23_9</strain>
    </source>
</reference>
<protein>
    <submittedName>
        <fullName evidence="4">Bacterial membrane flanked domain protein</fullName>
    </submittedName>
</protein>
<gene>
    <name evidence="4" type="ORF">K239x_18370</name>
</gene>
<keyword evidence="5" id="KW-1185">Reference proteome</keyword>
<feature type="domain" description="YdbS-like PH" evidence="3">
    <location>
        <begin position="94"/>
        <end position="167"/>
    </location>
</feature>
<dbReference type="InterPro" id="IPR005182">
    <property type="entry name" value="YdbS-like_PH"/>
</dbReference>
<name>A0A517NRW3_9BACT</name>
<evidence type="ECO:0000256" key="1">
    <source>
        <dbReference type="SAM" id="MobiDB-lite"/>
    </source>
</evidence>
<dbReference type="OrthoDB" id="288063at2"/>
<evidence type="ECO:0000313" key="5">
    <source>
        <dbReference type="Proteomes" id="UP000319817"/>
    </source>
</evidence>
<dbReference type="PANTHER" id="PTHR37938:SF1">
    <property type="entry name" value="BLL0215 PROTEIN"/>
    <property type="match status" value="1"/>
</dbReference>